<dbReference type="CDD" id="cd00844">
    <property type="entry name" value="MPP_Dbr1_N"/>
    <property type="match status" value="1"/>
</dbReference>
<dbReference type="Pfam" id="PF05011">
    <property type="entry name" value="DBR1"/>
    <property type="match status" value="1"/>
</dbReference>
<evidence type="ECO:0000256" key="10">
    <source>
        <dbReference type="ARBA" id="ARBA00023004"/>
    </source>
</evidence>
<keyword evidence="8" id="KW-0378">Hydrolase</keyword>
<name>A0AAD9FVD1_PAPLA</name>
<keyword evidence="12" id="KW-0539">Nucleus</keyword>
<evidence type="ECO:0000256" key="8">
    <source>
        <dbReference type="ARBA" id="ARBA00022801"/>
    </source>
</evidence>
<reference evidence="14" key="1">
    <citation type="submission" date="2023-02" db="EMBL/GenBank/DDBJ databases">
        <title>Identification and recombinant expression of a fungal hydrolase from Papiliotrema laurentii that hydrolyzes apple cutin and clears colloidal polyester polyurethane.</title>
        <authorList>
            <consortium name="DOE Joint Genome Institute"/>
            <person name="Roman V.A."/>
            <person name="Bojanowski C."/>
            <person name="Crable B.R."/>
            <person name="Wagner D.N."/>
            <person name="Hung C.S."/>
            <person name="Nadeau L.J."/>
            <person name="Schratz L."/>
            <person name="Haridas S."/>
            <person name="Pangilinan J."/>
            <person name="Lipzen A."/>
            <person name="Na H."/>
            <person name="Yan M."/>
            <person name="Ng V."/>
            <person name="Grigoriev I.V."/>
            <person name="Spatafora J.W."/>
            <person name="Barlow D."/>
            <person name="Biffinger J."/>
            <person name="Kelley-Loughnane N."/>
            <person name="Varaljay V.A."/>
            <person name="Crookes-Goodson W.J."/>
        </authorList>
    </citation>
    <scope>NUCLEOTIDE SEQUENCE</scope>
    <source>
        <strain evidence="14">5307AH</strain>
    </source>
</reference>
<dbReference type="PANTHER" id="PTHR12849">
    <property type="entry name" value="RNA LARIAT DEBRANCHING ENZYME"/>
    <property type="match status" value="1"/>
</dbReference>
<keyword evidence="11" id="KW-0464">Manganese</keyword>
<sequence length="560" mass="61354">MRVAVQGCSHGCLTQIYDSIAQYEVKKSTKIHLLLLCGDFQALRSTHDFASLAVPPKYQSLGTFHEYYSGKRVAPILTIVIGGNHEASNYMWELFHGGWLAPNIYYLGAAGSVRVNGLRIVGASGIYKSHDYNKGYFETVPYDRSTLRSVYHIRKYAIERLKLLPQEANTIAMSHDWPTTIANHGDKNGLIRRKPFFREEVETNTLGSPPLLDLLRTLQADYWFSAHLHVKFAAVYEHASSASVTAPTIDLVAQAIEEVKAASTNPDEIDIDEIDEEIGTTSAPVIPEPSANPDEISIEDEFDEPAASATGPSGNPDEITIDDEFDDDIDNVPAGPAETIVYPRKNGVDGRRQGEAAQELQVDESVDLVEQARLKGDAEATRGVIGTSEPVVDPLANTESTADGRVTKFLALDKCGPGKEFIQYLDVPAPSTSIDDGPPRLTFDPHWLAITRALHPYLSLEIASKPFPPRQQLDQMVQAELKRIQEEGLLVPSAEGVEPGGLVWEKGDIDIGRVQKFWPTAPAQGEPGGSSTAWYTNPQTEAFCGMLQIPNRINPAPIGV</sequence>
<evidence type="ECO:0000256" key="2">
    <source>
        <dbReference type="ARBA" id="ARBA00001947"/>
    </source>
</evidence>
<evidence type="ECO:0000256" key="5">
    <source>
        <dbReference type="ARBA" id="ARBA00006045"/>
    </source>
</evidence>
<keyword evidence="9" id="KW-0862">Zinc</keyword>
<evidence type="ECO:0000313" key="15">
    <source>
        <dbReference type="Proteomes" id="UP001182556"/>
    </source>
</evidence>
<evidence type="ECO:0000256" key="4">
    <source>
        <dbReference type="ARBA" id="ARBA00004123"/>
    </source>
</evidence>
<evidence type="ECO:0000259" key="13">
    <source>
        <dbReference type="SMART" id="SM01124"/>
    </source>
</evidence>
<keyword evidence="10" id="KW-0408">Iron</keyword>
<dbReference type="SUPFAM" id="SSF56300">
    <property type="entry name" value="Metallo-dependent phosphatases"/>
    <property type="match status" value="1"/>
</dbReference>
<dbReference type="GO" id="GO:0008419">
    <property type="term" value="F:RNA lariat debranching enzyme activity"/>
    <property type="evidence" value="ECO:0007669"/>
    <property type="project" value="TreeGrafter"/>
</dbReference>
<dbReference type="PANTHER" id="PTHR12849:SF0">
    <property type="entry name" value="LARIAT DEBRANCHING ENZYME"/>
    <property type="match status" value="1"/>
</dbReference>
<proteinExistence type="inferred from homology"/>
<evidence type="ECO:0000256" key="12">
    <source>
        <dbReference type="ARBA" id="ARBA00023242"/>
    </source>
</evidence>
<feature type="domain" description="Lariat debranching enzyme C-terminal" evidence="13">
    <location>
        <begin position="392"/>
        <end position="553"/>
    </location>
</feature>
<dbReference type="GO" id="GO:0005634">
    <property type="term" value="C:nucleus"/>
    <property type="evidence" value="ECO:0007669"/>
    <property type="project" value="UniProtKB-SubCell"/>
</dbReference>
<dbReference type="AlphaFoldDB" id="A0AAD9FVD1"/>
<keyword evidence="6" id="KW-0507">mRNA processing</keyword>
<comment type="subcellular location">
    <subcellularLocation>
        <location evidence="4">Nucleus</location>
    </subcellularLocation>
</comment>
<organism evidence="14 15">
    <name type="scientific">Papiliotrema laurentii</name>
    <name type="common">Cryptococcus laurentii</name>
    <dbReference type="NCBI Taxonomy" id="5418"/>
    <lineage>
        <taxon>Eukaryota</taxon>
        <taxon>Fungi</taxon>
        <taxon>Dikarya</taxon>
        <taxon>Basidiomycota</taxon>
        <taxon>Agaricomycotina</taxon>
        <taxon>Tremellomycetes</taxon>
        <taxon>Tremellales</taxon>
        <taxon>Rhynchogastremaceae</taxon>
        <taxon>Papiliotrema</taxon>
    </lineage>
</organism>
<comment type="caution">
    <text evidence="14">The sequence shown here is derived from an EMBL/GenBank/DDBJ whole genome shotgun (WGS) entry which is preliminary data.</text>
</comment>
<dbReference type="Gene3D" id="3.60.21.10">
    <property type="match status" value="1"/>
</dbReference>
<evidence type="ECO:0000256" key="6">
    <source>
        <dbReference type="ARBA" id="ARBA00022664"/>
    </source>
</evidence>
<evidence type="ECO:0000256" key="9">
    <source>
        <dbReference type="ARBA" id="ARBA00022833"/>
    </source>
</evidence>
<evidence type="ECO:0000313" key="14">
    <source>
        <dbReference type="EMBL" id="KAK1926955.1"/>
    </source>
</evidence>
<dbReference type="EMBL" id="JAODAN010000001">
    <property type="protein sequence ID" value="KAK1926955.1"/>
    <property type="molecule type" value="Genomic_DNA"/>
</dbReference>
<keyword evidence="7" id="KW-0479">Metal-binding</keyword>
<evidence type="ECO:0000256" key="1">
    <source>
        <dbReference type="ARBA" id="ARBA00001936"/>
    </source>
</evidence>
<dbReference type="Pfam" id="PF00149">
    <property type="entry name" value="Metallophos"/>
    <property type="match status" value="1"/>
</dbReference>
<comment type="cofactor">
    <cofactor evidence="2">
        <name>Zn(2+)</name>
        <dbReference type="ChEBI" id="CHEBI:29105"/>
    </cofactor>
</comment>
<dbReference type="GO" id="GO:0046872">
    <property type="term" value="F:metal ion binding"/>
    <property type="evidence" value="ECO:0007669"/>
    <property type="project" value="UniProtKB-KW"/>
</dbReference>
<accession>A0AAD9FVD1</accession>
<dbReference type="FunFam" id="3.60.21.10:FF:000035">
    <property type="entry name" value="Lariat debranching enzyme"/>
    <property type="match status" value="1"/>
</dbReference>
<gene>
    <name evidence="14" type="ORF">DB88DRAFT_503719</name>
</gene>
<evidence type="ECO:0000256" key="3">
    <source>
        <dbReference type="ARBA" id="ARBA00001954"/>
    </source>
</evidence>
<comment type="cofactor">
    <cofactor evidence="3">
        <name>Fe(2+)</name>
        <dbReference type="ChEBI" id="CHEBI:29033"/>
    </cofactor>
</comment>
<evidence type="ECO:0000256" key="11">
    <source>
        <dbReference type="ARBA" id="ARBA00023211"/>
    </source>
</evidence>
<dbReference type="InterPro" id="IPR029052">
    <property type="entry name" value="Metallo-depent_PP-like"/>
</dbReference>
<dbReference type="SMART" id="SM01124">
    <property type="entry name" value="DBR1"/>
    <property type="match status" value="1"/>
</dbReference>
<protein>
    <submittedName>
        <fullName evidence="14">RNA lariat debranching enzyme</fullName>
    </submittedName>
</protein>
<dbReference type="Proteomes" id="UP001182556">
    <property type="component" value="Unassembled WGS sequence"/>
</dbReference>
<dbReference type="InterPro" id="IPR007708">
    <property type="entry name" value="DBR1_C"/>
</dbReference>
<comment type="similarity">
    <text evidence="5">Belongs to the lariat debranching enzyme family.</text>
</comment>
<dbReference type="InterPro" id="IPR004843">
    <property type="entry name" value="Calcineurin-like_PHP"/>
</dbReference>
<dbReference type="InterPro" id="IPR041816">
    <property type="entry name" value="Dbr1_N"/>
</dbReference>
<evidence type="ECO:0000256" key="7">
    <source>
        <dbReference type="ARBA" id="ARBA00022723"/>
    </source>
</evidence>
<dbReference type="GO" id="GO:0000398">
    <property type="term" value="P:mRNA splicing, via spliceosome"/>
    <property type="evidence" value="ECO:0007669"/>
    <property type="project" value="TreeGrafter"/>
</dbReference>
<comment type="cofactor">
    <cofactor evidence="1">
        <name>Mn(2+)</name>
        <dbReference type="ChEBI" id="CHEBI:29035"/>
    </cofactor>
</comment>
<keyword evidence="15" id="KW-1185">Reference proteome</keyword>